<proteinExistence type="predicted"/>
<dbReference type="InterPro" id="IPR032694">
    <property type="entry name" value="CopC/D"/>
</dbReference>
<dbReference type="OrthoDB" id="5242236at2"/>
<keyword evidence="6 9" id="KW-1133">Transmembrane helix</keyword>
<dbReference type="Proteomes" id="UP000198282">
    <property type="component" value="Unassembled WGS sequence"/>
</dbReference>
<dbReference type="Pfam" id="PF04234">
    <property type="entry name" value="CopC"/>
    <property type="match status" value="1"/>
</dbReference>
<dbReference type="GO" id="GO:0005507">
    <property type="term" value="F:copper ion binding"/>
    <property type="evidence" value="ECO:0007669"/>
    <property type="project" value="InterPro"/>
</dbReference>
<dbReference type="InterPro" id="IPR014756">
    <property type="entry name" value="Ig_E-set"/>
</dbReference>
<gene>
    <name evidence="12" type="ORF">SAMN05216276_103385</name>
</gene>
<evidence type="ECO:0000256" key="5">
    <source>
        <dbReference type="ARBA" id="ARBA00022729"/>
    </source>
</evidence>
<dbReference type="Pfam" id="PF05425">
    <property type="entry name" value="CopD"/>
    <property type="match status" value="1"/>
</dbReference>
<keyword evidence="5" id="KW-0732">Signal</keyword>
<evidence type="ECO:0000313" key="12">
    <source>
        <dbReference type="EMBL" id="SNT30886.1"/>
    </source>
</evidence>
<dbReference type="InterPro" id="IPR008457">
    <property type="entry name" value="Cu-R_CopD_dom"/>
</dbReference>
<protein>
    <submittedName>
        <fullName evidence="12">Copper transport protein</fullName>
    </submittedName>
</protein>
<keyword evidence="7" id="KW-0186">Copper</keyword>
<evidence type="ECO:0000313" key="13">
    <source>
        <dbReference type="Proteomes" id="UP000198282"/>
    </source>
</evidence>
<feature type="transmembrane region" description="Helical" evidence="9">
    <location>
        <begin position="443"/>
        <end position="460"/>
    </location>
</feature>
<keyword evidence="4" id="KW-0479">Metal-binding</keyword>
<feature type="transmembrane region" description="Helical" evidence="9">
    <location>
        <begin position="249"/>
        <end position="271"/>
    </location>
</feature>
<comment type="subcellular location">
    <subcellularLocation>
        <location evidence="1">Cell membrane</location>
        <topology evidence="1">Multi-pass membrane protein</topology>
    </subcellularLocation>
</comment>
<dbReference type="PANTHER" id="PTHR34820">
    <property type="entry name" value="INNER MEMBRANE PROTEIN YEBZ"/>
    <property type="match status" value="1"/>
</dbReference>
<keyword evidence="2" id="KW-1003">Cell membrane</keyword>
<dbReference type="GO" id="GO:0005886">
    <property type="term" value="C:plasma membrane"/>
    <property type="evidence" value="ECO:0007669"/>
    <property type="project" value="UniProtKB-SubCell"/>
</dbReference>
<dbReference type="SUPFAM" id="SSF81296">
    <property type="entry name" value="E set domains"/>
    <property type="match status" value="1"/>
</dbReference>
<dbReference type="InterPro" id="IPR007348">
    <property type="entry name" value="CopC_dom"/>
</dbReference>
<feature type="domain" description="CopC" evidence="10">
    <location>
        <begin position="45"/>
        <end position="141"/>
    </location>
</feature>
<feature type="transmembrane region" description="Helical" evidence="9">
    <location>
        <begin position="326"/>
        <end position="346"/>
    </location>
</feature>
<dbReference type="AlphaFoldDB" id="A0A239LJY4"/>
<dbReference type="EMBL" id="FZOD01000033">
    <property type="protein sequence ID" value="SNT30886.1"/>
    <property type="molecule type" value="Genomic_DNA"/>
</dbReference>
<dbReference type="GO" id="GO:0006825">
    <property type="term" value="P:copper ion transport"/>
    <property type="evidence" value="ECO:0007669"/>
    <property type="project" value="InterPro"/>
</dbReference>
<evidence type="ECO:0000256" key="9">
    <source>
        <dbReference type="SAM" id="Phobius"/>
    </source>
</evidence>
<evidence type="ECO:0000256" key="3">
    <source>
        <dbReference type="ARBA" id="ARBA00022692"/>
    </source>
</evidence>
<feature type="transmembrane region" description="Helical" evidence="9">
    <location>
        <begin position="169"/>
        <end position="188"/>
    </location>
</feature>
<dbReference type="Gene3D" id="2.60.40.1220">
    <property type="match status" value="1"/>
</dbReference>
<evidence type="ECO:0000259" key="10">
    <source>
        <dbReference type="Pfam" id="PF04234"/>
    </source>
</evidence>
<evidence type="ECO:0000256" key="4">
    <source>
        <dbReference type="ARBA" id="ARBA00022723"/>
    </source>
</evidence>
<reference evidence="12 13" key="1">
    <citation type="submission" date="2017-06" db="EMBL/GenBank/DDBJ databases">
        <authorList>
            <person name="Kim H.J."/>
            <person name="Triplett B.A."/>
        </authorList>
    </citation>
    <scope>NUCLEOTIDE SEQUENCE [LARGE SCALE GENOMIC DNA]</scope>
    <source>
        <strain evidence="12 13">CGMCC 4.2132</strain>
    </source>
</reference>
<dbReference type="GO" id="GO:0046688">
    <property type="term" value="P:response to copper ion"/>
    <property type="evidence" value="ECO:0007669"/>
    <property type="project" value="InterPro"/>
</dbReference>
<feature type="transmembrane region" description="Helical" evidence="9">
    <location>
        <begin position="489"/>
        <end position="507"/>
    </location>
</feature>
<feature type="transmembrane region" description="Helical" evidence="9">
    <location>
        <begin position="366"/>
        <end position="385"/>
    </location>
</feature>
<evidence type="ECO:0000259" key="11">
    <source>
        <dbReference type="Pfam" id="PF05425"/>
    </source>
</evidence>
<keyword evidence="8 9" id="KW-0472">Membrane</keyword>
<keyword evidence="13" id="KW-1185">Reference proteome</keyword>
<evidence type="ECO:0000256" key="6">
    <source>
        <dbReference type="ARBA" id="ARBA00022989"/>
    </source>
</evidence>
<dbReference type="PANTHER" id="PTHR34820:SF4">
    <property type="entry name" value="INNER MEMBRANE PROTEIN YEBZ"/>
    <property type="match status" value="1"/>
</dbReference>
<sequence length="635" mass="65958">MMSGMHLAGRRARLFTRLAVIALLVTGGLTLDLASVAVTRPAYAHAYLLESSPVDGQVLDRTPAEVRLRFNEAVNLGQRSIQLLDVTGKKLSIGASDYSDGKANTARTSLPPNLAEGTYVVAWRVTSADSHVVSGAFSFSVGHPSSMAVPVEQDVDPAVPVVDAIGRGLAFLGVALVLGGALFVAVLWPAGRADRRGRRIVWSGFAALTAGTVVVLLVQGPYAEGTSLSGVFDPDLLGATLSTRLGQALLARLVIVLALGVAFGIAVRPILLSADTVAVRHAPLSADTVAVRSAPLPVGIGAAEAEATGESETTGEGEAAGSTRRVALPAFAAVGAVALMLTWTLADHAQTGIQTWLAVPATSLHLLAMALWLGGLILLAACVVIPAGRREPTRAISLEPALRRFSLLAQICFAVIAVTGLYLAWRQVGTWGALGGTDFGRLLLVKLVLVLAVLALAAGARRFVRRRGREPLGLDAAPSAALRRLRRSVAGEVVLGIAVLSITAVLVNTAPARASYAPPVDSTVPFPAAAADAAPGLRGGSVEVKIEPARLGSNVADIYINGRDGSLVAVPEVSGALESRDRTIPALPVKVAAAEPGHYVANSMSIPYPGDWVLRLDIRISDFDETPVRVPFTAR</sequence>
<dbReference type="InterPro" id="IPR014755">
    <property type="entry name" value="Cu-Rt/internalin_Ig-like"/>
</dbReference>
<keyword evidence="3 9" id="KW-0812">Transmembrane</keyword>
<name>A0A239LJY4_9ACTN</name>
<feature type="domain" description="Copper resistance protein D" evidence="11">
    <location>
        <begin position="401"/>
        <end position="506"/>
    </location>
</feature>
<feature type="transmembrane region" description="Helical" evidence="9">
    <location>
        <begin position="405"/>
        <end position="423"/>
    </location>
</feature>
<evidence type="ECO:0000256" key="7">
    <source>
        <dbReference type="ARBA" id="ARBA00023008"/>
    </source>
</evidence>
<accession>A0A239LJY4</accession>
<evidence type="ECO:0000256" key="1">
    <source>
        <dbReference type="ARBA" id="ARBA00004651"/>
    </source>
</evidence>
<dbReference type="GO" id="GO:0042597">
    <property type="term" value="C:periplasmic space"/>
    <property type="evidence" value="ECO:0007669"/>
    <property type="project" value="InterPro"/>
</dbReference>
<organism evidence="12 13">
    <name type="scientific">Streptosporangium subroseum</name>
    <dbReference type="NCBI Taxonomy" id="106412"/>
    <lineage>
        <taxon>Bacteria</taxon>
        <taxon>Bacillati</taxon>
        <taxon>Actinomycetota</taxon>
        <taxon>Actinomycetes</taxon>
        <taxon>Streptosporangiales</taxon>
        <taxon>Streptosporangiaceae</taxon>
        <taxon>Streptosporangium</taxon>
    </lineage>
</organism>
<feature type="transmembrane region" description="Helical" evidence="9">
    <location>
        <begin position="200"/>
        <end position="222"/>
    </location>
</feature>
<evidence type="ECO:0000256" key="8">
    <source>
        <dbReference type="ARBA" id="ARBA00023136"/>
    </source>
</evidence>
<evidence type="ECO:0000256" key="2">
    <source>
        <dbReference type="ARBA" id="ARBA00022475"/>
    </source>
</evidence>